<accession>F6F2V1</accession>
<dbReference type="RefSeq" id="WP_013848993.1">
    <property type="nucleotide sequence ID" value="NC_015594.1"/>
</dbReference>
<organism evidence="2 3">
    <name type="scientific">Sphingobium chlorophenolicum L-1</name>
    <dbReference type="NCBI Taxonomy" id="690566"/>
    <lineage>
        <taxon>Bacteria</taxon>
        <taxon>Pseudomonadati</taxon>
        <taxon>Pseudomonadota</taxon>
        <taxon>Alphaproteobacteria</taxon>
        <taxon>Sphingomonadales</taxon>
        <taxon>Sphingomonadaceae</taxon>
        <taxon>Sphingobium</taxon>
    </lineage>
</organism>
<dbReference type="Proteomes" id="UP000007150">
    <property type="component" value="Chromosome 2"/>
</dbReference>
<protein>
    <submittedName>
        <fullName evidence="2">Membrane protein involved in colicin uptake</fullName>
    </submittedName>
</protein>
<reference evidence="2 3" key="1">
    <citation type="submission" date="2011-05" db="EMBL/GenBank/DDBJ databases">
        <title>Complete sequence of chromosome 2 of Sphingobium chlorophenolicum L-1.</title>
        <authorList>
            <consortium name="US DOE Joint Genome Institute"/>
            <person name="Lucas S."/>
            <person name="Han J."/>
            <person name="Lapidus A."/>
            <person name="Cheng J.-F."/>
            <person name="Goodwin L."/>
            <person name="Pitluck S."/>
            <person name="Peters L."/>
            <person name="Daligault H."/>
            <person name="Han C."/>
            <person name="Tapia R."/>
            <person name="Land M."/>
            <person name="Hauser L."/>
            <person name="Kyrpides N."/>
            <person name="Ivanova N."/>
            <person name="Pagani I."/>
            <person name="Turner P."/>
            <person name="Copley S."/>
            <person name="Woyke T."/>
        </authorList>
    </citation>
    <scope>NUCLEOTIDE SEQUENCE [LARGE SCALE GENOMIC DNA]</scope>
    <source>
        <strain evidence="2 3">L-1</strain>
    </source>
</reference>
<name>F6F2V1_SPHCR</name>
<evidence type="ECO:0000256" key="1">
    <source>
        <dbReference type="SAM" id="MobiDB-lite"/>
    </source>
</evidence>
<dbReference type="AlphaFoldDB" id="F6F2V1"/>
<keyword evidence="3" id="KW-1185">Reference proteome</keyword>
<proteinExistence type="predicted"/>
<feature type="compositionally biased region" description="Low complexity" evidence="1">
    <location>
        <begin position="63"/>
        <end position="80"/>
    </location>
</feature>
<dbReference type="EMBL" id="CP002799">
    <property type="protein sequence ID" value="AEG50763.1"/>
    <property type="molecule type" value="Genomic_DNA"/>
</dbReference>
<evidence type="ECO:0000313" key="2">
    <source>
        <dbReference type="EMBL" id="AEG50763.1"/>
    </source>
</evidence>
<evidence type="ECO:0000313" key="3">
    <source>
        <dbReference type="Proteomes" id="UP000007150"/>
    </source>
</evidence>
<gene>
    <name evidence="2" type="ORF">Sphch_3148</name>
</gene>
<dbReference type="STRING" id="690566.Sphch_3148"/>
<dbReference type="HOGENOM" id="CLU_1617953_0_0_5"/>
<dbReference type="KEGG" id="sch:Sphch_3148"/>
<sequence length="164" mass="17631">MPNLSAHEQALAKRAGTSSRLMAHRLANYDAAQAKAAGPQFEAQWKAHRETTVGPATASQPKAQPVTSAPAPTVAATPQPKSTLTAADKAVLEGQRRQRIAAQVASPKAAAVRTAERRQAEIAESWRQVHAELHDPFGYDDREDPDANFGWAGIHAEIQARRGN</sequence>
<feature type="region of interest" description="Disordered" evidence="1">
    <location>
        <begin position="47"/>
        <end position="82"/>
    </location>
</feature>